<evidence type="ECO:0000256" key="4">
    <source>
        <dbReference type="ARBA" id="ARBA00023136"/>
    </source>
</evidence>
<comment type="caution">
    <text evidence="7">The sequence shown here is derived from an EMBL/GenBank/DDBJ whole genome shotgun (WGS) entry which is preliminary data.</text>
</comment>
<evidence type="ECO:0000256" key="5">
    <source>
        <dbReference type="SAM" id="MobiDB-lite"/>
    </source>
</evidence>
<sequence>MTWPSSSGSWKRRSPSASSSPRPTNSRSRRPRPAWRASAPSPSTASTLRPRFSSAPPRPRPVARRSSATSPAGSEPEPGRRSWFCAPGKRPPGTDGTNPALCHIGSPASCRAPAVRLPNLLATKTGRLVTFFTLYLTEGIPLGFTATAIATQMRRQGLGPAEIGAFVGSLYLPWAFKWVMGPFVDVLSSDRFGRRRAWIIAMQGLLVLSLMAALPVNFTTEVKLFTLIIFLHNCFAATQDVAIDALACSVLSEKERGLANGVMFGGAYLGQSIGGAGVLLLIPYTGLPATFFFVSAVIVSVTVFIALPLKEPKGPPREPVSGPAVAAAGREIGRFCRDAFRAFTRSRAAWLGLVFAIMPSGAYALNLALQSNLAVELGLKDSAIARLNLTTTVITAFCCMAGGWLSDRYGRRKMLGLFIAGTLLPGLYLAWEMSRHGWIMPVAQDQANRPVPAAALVTAFWVACLSFAVFHGLMYGTRTALMMDITTPAVAATQFTAYMAIFNFVISYSATWQGLAIERWGYPQTLVMDSLFGIFCLALLPFLKPRPSVTPT</sequence>
<dbReference type="EMBL" id="SDHX01000001">
    <property type="protein sequence ID" value="RXK55335.1"/>
    <property type="molecule type" value="Genomic_DNA"/>
</dbReference>
<comment type="subcellular location">
    <subcellularLocation>
        <location evidence="1">Membrane</location>
        <topology evidence="1">Multi-pass membrane protein</topology>
    </subcellularLocation>
</comment>
<feature type="transmembrane region" description="Helical" evidence="6">
    <location>
        <begin position="451"/>
        <end position="473"/>
    </location>
</feature>
<evidence type="ECO:0000256" key="6">
    <source>
        <dbReference type="SAM" id="Phobius"/>
    </source>
</evidence>
<reference evidence="7 8" key="1">
    <citation type="submission" date="2019-01" db="EMBL/GenBank/DDBJ databases">
        <title>Lacunisphaera sp. strain TWA-58.</title>
        <authorList>
            <person name="Chen W.-M."/>
        </authorList>
    </citation>
    <scope>NUCLEOTIDE SEQUENCE [LARGE SCALE GENOMIC DNA]</scope>
    <source>
        <strain evidence="7 8">TWA-58</strain>
    </source>
</reference>
<protein>
    <submittedName>
        <fullName evidence="7">MFS transporter</fullName>
    </submittedName>
</protein>
<dbReference type="InterPro" id="IPR036259">
    <property type="entry name" value="MFS_trans_sf"/>
</dbReference>
<evidence type="ECO:0000313" key="7">
    <source>
        <dbReference type="EMBL" id="RXK55335.1"/>
    </source>
</evidence>
<keyword evidence="8" id="KW-1185">Reference proteome</keyword>
<feature type="compositionally biased region" description="Low complexity" evidence="5">
    <location>
        <begin position="1"/>
        <end position="26"/>
    </location>
</feature>
<feature type="transmembrane region" description="Helical" evidence="6">
    <location>
        <begin position="414"/>
        <end position="431"/>
    </location>
</feature>
<evidence type="ECO:0000256" key="3">
    <source>
        <dbReference type="ARBA" id="ARBA00022989"/>
    </source>
</evidence>
<dbReference type="PANTHER" id="PTHR12778">
    <property type="entry name" value="SOLUTE CARRIER FAMILY 33 ACETYL-COA TRANSPORTER -RELATED"/>
    <property type="match status" value="1"/>
</dbReference>
<evidence type="ECO:0000256" key="1">
    <source>
        <dbReference type="ARBA" id="ARBA00004141"/>
    </source>
</evidence>
<dbReference type="PANTHER" id="PTHR12778:SF9">
    <property type="entry name" value="ACETYL-COENZYME A TRANSPORTER 1"/>
    <property type="match status" value="1"/>
</dbReference>
<dbReference type="InterPro" id="IPR011701">
    <property type="entry name" value="MFS"/>
</dbReference>
<keyword evidence="3 6" id="KW-1133">Transmembrane helix</keyword>
<dbReference type="AlphaFoldDB" id="A0A4Q1C8Q4"/>
<feature type="transmembrane region" description="Helical" evidence="6">
    <location>
        <begin position="485"/>
        <end position="506"/>
    </location>
</feature>
<dbReference type="GO" id="GO:0016020">
    <property type="term" value="C:membrane"/>
    <property type="evidence" value="ECO:0007669"/>
    <property type="project" value="UniProtKB-SubCell"/>
</dbReference>
<keyword evidence="2 6" id="KW-0812">Transmembrane</keyword>
<dbReference type="Gene3D" id="1.20.1250.20">
    <property type="entry name" value="MFS general substrate transporter like domains"/>
    <property type="match status" value="2"/>
</dbReference>
<dbReference type="GO" id="GO:0022857">
    <property type="term" value="F:transmembrane transporter activity"/>
    <property type="evidence" value="ECO:0007669"/>
    <property type="project" value="InterPro"/>
</dbReference>
<feature type="transmembrane region" description="Helical" evidence="6">
    <location>
        <begin position="385"/>
        <end position="405"/>
    </location>
</feature>
<gene>
    <name evidence="7" type="ORF">ESB00_05400</name>
</gene>
<feature type="compositionally biased region" description="Low complexity" evidence="5">
    <location>
        <begin position="34"/>
        <end position="55"/>
    </location>
</feature>
<evidence type="ECO:0000256" key="2">
    <source>
        <dbReference type="ARBA" id="ARBA00022692"/>
    </source>
</evidence>
<dbReference type="InterPro" id="IPR004752">
    <property type="entry name" value="AmpG_permease/AT-1"/>
</dbReference>
<accession>A0A4Q1C8Q4</accession>
<feature type="transmembrane region" description="Helical" evidence="6">
    <location>
        <begin position="258"/>
        <end position="284"/>
    </location>
</feature>
<organism evidence="7 8">
    <name type="scientific">Oleiharenicola lentus</name>
    <dbReference type="NCBI Taxonomy" id="2508720"/>
    <lineage>
        <taxon>Bacteria</taxon>
        <taxon>Pseudomonadati</taxon>
        <taxon>Verrucomicrobiota</taxon>
        <taxon>Opitutia</taxon>
        <taxon>Opitutales</taxon>
        <taxon>Opitutaceae</taxon>
        <taxon>Oleiharenicola</taxon>
    </lineage>
</organism>
<dbReference type="SUPFAM" id="SSF103473">
    <property type="entry name" value="MFS general substrate transporter"/>
    <property type="match status" value="1"/>
</dbReference>
<dbReference type="OrthoDB" id="924673at2"/>
<keyword evidence="4 6" id="KW-0472">Membrane</keyword>
<feature type="transmembrane region" description="Helical" evidence="6">
    <location>
        <begin position="290"/>
        <end position="309"/>
    </location>
</feature>
<feature type="transmembrane region" description="Helical" evidence="6">
    <location>
        <begin position="526"/>
        <end position="543"/>
    </location>
</feature>
<feature type="transmembrane region" description="Helical" evidence="6">
    <location>
        <begin position="197"/>
        <end position="218"/>
    </location>
</feature>
<feature type="transmembrane region" description="Helical" evidence="6">
    <location>
        <begin position="348"/>
        <end position="365"/>
    </location>
</feature>
<feature type="region of interest" description="Disordered" evidence="5">
    <location>
        <begin position="1"/>
        <end position="99"/>
    </location>
</feature>
<proteinExistence type="predicted"/>
<evidence type="ECO:0000313" key="8">
    <source>
        <dbReference type="Proteomes" id="UP000290218"/>
    </source>
</evidence>
<name>A0A4Q1C8Q4_9BACT</name>
<dbReference type="Proteomes" id="UP000290218">
    <property type="component" value="Unassembled WGS sequence"/>
</dbReference>
<dbReference type="Pfam" id="PF07690">
    <property type="entry name" value="MFS_1"/>
    <property type="match status" value="1"/>
</dbReference>